<keyword evidence="2" id="KW-1185">Reference proteome</keyword>
<dbReference type="EMBL" id="LXQA011048542">
    <property type="protein sequence ID" value="MCI82641.1"/>
    <property type="molecule type" value="Genomic_DNA"/>
</dbReference>
<dbReference type="Proteomes" id="UP000265520">
    <property type="component" value="Unassembled WGS sequence"/>
</dbReference>
<name>A0A392UU07_9FABA</name>
<gene>
    <name evidence="1" type="ORF">A2U01_0099974</name>
</gene>
<protein>
    <submittedName>
        <fullName evidence="1">Uncharacterized protein</fullName>
    </submittedName>
</protein>
<comment type="caution">
    <text evidence="1">The sequence shown here is derived from an EMBL/GenBank/DDBJ whole genome shotgun (WGS) entry which is preliminary data.</text>
</comment>
<dbReference type="AlphaFoldDB" id="A0A392UU07"/>
<feature type="non-terminal residue" evidence="1">
    <location>
        <position position="1"/>
    </location>
</feature>
<evidence type="ECO:0000313" key="2">
    <source>
        <dbReference type="Proteomes" id="UP000265520"/>
    </source>
</evidence>
<evidence type="ECO:0000313" key="1">
    <source>
        <dbReference type="EMBL" id="MCI78703.1"/>
    </source>
</evidence>
<accession>A0A392UU07</accession>
<sequence length="19" mass="2081">SQGVMTDSTPYRPLICLSL</sequence>
<organism evidence="1 2">
    <name type="scientific">Trifolium medium</name>
    <dbReference type="NCBI Taxonomy" id="97028"/>
    <lineage>
        <taxon>Eukaryota</taxon>
        <taxon>Viridiplantae</taxon>
        <taxon>Streptophyta</taxon>
        <taxon>Embryophyta</taxon>
        <taxon>Tracheophyta</taxon>
        <taxon>Spermatophyta</taxon>
        <taxon>Magnoliopsida</taxon>
        <taxon>eudicotyledons</taxon>
        <taxon>Gunneridae</taxon>
        <taxon>Pentapetalae</taxon>
        <taxon>rosids</taxon>
        <taxon>fabids</taxon>
        <taxon>Fabales</taxon>
        <taxon>Fabaceae</taxon>
        <taxon>Papilionoideae</taxon>
        <taxon>50 kb inversion clade</taxon>
        <taxon>NPAAA clade</taxon>
        <taxon>Hologalegina</taxon>
        <taxon>IRL clade</taxon>
        <taxon>Trifolieae</taxon>
        <taxon>Trifolium</taxon>
    </lineage>
</organism>
<proteinExistence type="predicted"/>
<dbReference type="EMBL" id="LXQA010956744">
    <property type="protein sequence ID" value="MCI78703.1"/>
    <property type="molecule type" value="Genomic_DNA"/>
</dbReference>
<reference evidence="1 2" key="1">
    <citation type="journal article" date="2018" name="Front. Plant Sci.">
        <title>Red Clover (Trifolium pratense) and Zigzag Clover (T. medium) - A Picture of Genomic Similarities and Differences.</title>
        <authorList>
            <person name="Dluhosova J."/>
            <person name="Istvanek J."/>
            <person name="Nedelnik J."/>
            <person name="Repkova J."/>
        </authorList>
    </citation>
    <scope>NUCLEOTIDE SEQUENCE [LARGE SCALE GENOMIC DNA]</scope>
    <source>
        <strain evidence="1">10/8</strain>
        <strain evidence="2">cv. 10/8</strain>
        <tissue evidence="1">Leaf</tissue>
    </source>
</reference>